<accession>A0AAD5YGK2</accession>
<keyword evidence="8" id="KW-1185">Reference proteome</keyword>
<dbReference type="PANTHER" id="PTHR11136">
    <property type="entry name" value="FOLYLPOLYGLUTAMATE SYNTHASE-RELATED"/>
    <property type="match status" value="1"/>
</dbReference>
<name>A0AAD5YGK2_9APHY</name>
<evidence type="ECO:0000256" key="3">
    <source>
        <dbReference type="ARBA" id="ARBA00022723"/>
    </source>
</evidence>
<dbReference type="GO" id="GO:0008841">
    <property type="term" value="F:dihydrofolate synthase activity"/>
    <property type="evidence" value="ECO:0007669"/>
    <property type="project" value="TreeGrafter"/>
</dbReference>
<dbReference type="SUPFAM" id="SSF53623">
    <property type="entry name" value="MurD-like peptide ligases, catalytic domain"/>
    <property type="match status" value="1"/>
</dbReference>
<comment type="caution">
    <text evidence="7">The sequence shown here is derived from an EMBL/GenBank/DDBJ whole genome shotgun (WGS) entry which is preliminary data.</text>
</comment>
<keyword evidence="4" id="KW-0547">Nucleotide-binding</keyword>
<evidence type="ECO:0008006" key="9">
    <source>
        <dbReference type="Google" id="ProtNLM"/>
    </source>
</evidence>
<evidence type="ECO:0000256" key="6">
    <source>
        <dbReference type="ARBA" id="ARBA00022842"/>
    </source>
</evidence>
<dbReference type="GO" id="GO:0004326">
    <property type="term" value="F:tetrahydrofolylpolyglutamate synthase activity"/>
    <property type="evidence" value="ECO:0007669"/>
    <property type="project" value="InterPro"/>
</dbReference>
<dbReference type="AlphaFoldDB" id="A0AAD5YGK2"/>
<dbReference type="EMBL" id="JANAWD010000352">
    <property type="protein sequence ID" value="KAJ3480848.1"/>
    <property type="molecule type" value="Genomic_DNA"/>
</dbReference>
<evidence type="ECO:0000256" key="2">
    <source>
        <dbReference type="ARBA" id="ARBA00022598"/>
    </source>
</evidence>
<dbReference type="InterPro" id="IPR036615">
    <property type="entry name" value="Mur_ligase_C_dom_sf"/>
</dbReference>
<evidence type="ECO:0000256" key="5">
    <source>
        <dbReference type="ARBA" id="ARBA00022840"/>
    </source>
</evidence>
<dbReference type="InterPro" id="IPR001645">
    <property type="entry name" value="Folylpolyglutamate_synth"/>
</dbReference>
<dbReference type="GO" id="GO:0005739">
    <property type="term" value="C:mitochondrion"/>
    <property type="evidence" value="ECO:0007669"/>
    <property type="project" value="TreeGrafter"/>
</dbReference>
<dbReference type="GO" id="GO:0046872">
    <property type="term" value="F:metal ion binding"/>
    <property type="evidence" value="ECO:0007669"/>
    <property type="project" value="UniProtKB-KW"/>
</dbReference>
<gene>
    <name evidence="7" type="ORF">NLI96_g8058</name>
</gene>
<sequence length="524" mass="56709">MSIDLSLDRIRILLRHLPPFTRPTCHIAGTNGKGSVSALLTSILQASSPPYRVGRYNSPHLISIHDCITIDNEPISNATYIDARNRVEATNTQHKIGASNFELLTSVAFLIFEEAKVDIAIIEVGMGGRLDATNVIADECILASALTAVDLDHQAFLGGTVSDITREKVAIARKGKPFILGPQKYPEVVTVAQEITTNLNADLIHSTVPAARRFRDPDTDRNDGKLQSTLSLLPSSFTQPPSQPLEVTVPCFPEPLQMRLPLQGEHQIANLGTALSIISALLTHSSCAQWDPILHMHERISVSSVCRGIENTTWPGRLSFHKFPILIPSQSPPSSPHKQELIVLVDGAHNPASSSTLSKYISNLFGSIFGASKRSISQDPAPISRTRRITLTYILSLSHSPPKTPLQTLSPLLPPKDIAVPNGAILNINVALVPFTPPDGMPWVKSVPPADLKKVITTLIPNARIYCPSDDGPADGSSQLENALKWAGESQISGDGQIGEGLIVIAGSLYLVADFYRLLARRVM</sequence>
<dbReference type="NCBIfam" id="TIGR01499">
    <property type="entry name" value="folC"/>
    <property type="match status" value="1"/>
</dbReference>
<proteinExistence type="inferred from homology"/>
<evidence type="ECO:0000313" key="7">
    <source>
        <dbReference type="EMBL" id="KAJ3480848.1"/>
    </source>
</evidence>
<keyword evidence="2" id="KW-0436">Ligase</keyword>
<dbReference type="Gene3D" id="3.40.1190.10">
    <property type="entry name" value="Mur-like, catalytic domain"/>
    <property type="match status" value="1"/>
</dbReference>
<protein>
    <recommendedName>
        <fullName evidence="9">Mur ligase central domain-containing protein</fullName>
    </recommendedName>
</protein>
<dbReference type="PROSITE" id="PS01012">
    <property type="entry name" value="FOLYLPOLYGLU_SYNT_2"/>
    <property type="match status" value="1"/>
</dbReference>
<keyword evidence="6" id="KW-0460">Magnesium</keyword>
<dbReference type="Gene3D" id="3.90.190.20">
    <property type="entry name" value="Mur ligase, C-terminal domain"/>
    <property type="match status" value="1"/>
</dbReference>
<evidence type="ECO:0000256" key="1">
    <source>
        <dbReference type="ARBA" id="ARBA00008276"/>
    </source>
</evidence>
<dbReference type="InterPro" id="IPR036565">
    <property type="entry name" value="Mur-like_cat_sf"/>
</dbReference>
<evidence type="ECO:0000256" key="4">
    <source>
        <dbReference type="ARBA" id="ARBA00022741"/>
    </source>
</evidence>
<dbReference type="InterPro" id="IPR018109">
    <property type="entry name" value="Folylpolyglutamate_synth_CS"/>
</dbReference>
<reference evidence="7" key="1">
    <citation type="submission" date="2022-07" db="EMBL/GenBank/DDBJ databases">
        <title>Genome Sequence of Physisporinus lineatus.</title>
        <authorList>
            <person name="Buettner E."/>
        </authorList>
    </citation>
    <scope>NUCLEOTIDE SEQUENCE</scope>
    <source>
        <strain evidence="7">VT162</strain>
    </source>
</reference>
<dbReference type="GO" id="GO:0005524">
    <property type="term" value="F:ATP binding"/>
    <property type="evidence" value="ECO:0007669"/>
    <property type="project" value="UniProtKB-KW"/>
</dbReference>
<comment type="similarity">
    <text evidence="1">Belongs to the folylpolyglutamate synthase family.</text>
</comment>
<organism evidence="7 8">
    <name type="scientific">Meripilus lineatus</name>
    <dbReference type="NCBI Taxonomy" id="2056292"/>
    <lineage>
        <taxon>Eukaryota</taxon>
        <taxon>Fungi</taxon>
        <taxon>Dikarya</taxon>
        <taxon>Basidiomycota</taxon>
        <taxon>Agaricomycotina</taxon>
        <taxon>Agaricomycetes</taxon>
        <taxon>Polyporales</taxon>
        <taxon>Meripilaceae</taxon>
        <taxon>Meripilus</taxon>
    </lineage>
</organism>
<dbReference type="SUPFAM" id="SSF53244">
    <property type="entry name" value="MurD-like peptide ligases, peptide-binding domain"/>
    <property type="match status" value="1"/>
</dbReference>
<keyword evidence="3" id="KW-0479">Metal-binding</keyword>
<dbReference type="PANTHER" id="PTHR11136:SF0">
    <property type="entry name" value="DIHYDROFOLATE SYNTHETASE-RELATED"/>
    <property type="match status" value="1"/>
</dbReference>
<dbReference type="GO" id="GO:0005829">
    <property type="term" value="C:cytosol"/>
    <property type="evidence" value="ECO:0007669"/>
    <property type="project" value="TreeGrafter"/>
</dbReference>
<keyword evidence="5" id="KW-0067">ATP-binding</keyword>
<dbReference type="Proteomes" id="UP001212997">
    <property type="component" value="Unassembled WGS sequence"/>
</dbReference>
<evidence type="ECO:0000313" key="8">
    <source>
        <dbReference type="Proteomes" id="UP001212997"/>
    </source>
</evidence>